<dbReference type="AlphaFoldDB" id="A0A8H9H9W5"/>
<evidence type="ECO:0000313" key="1">
    <source>
        <dbReference type="EMBL" id="GGO31466.1"/>
    </source>
</evidence>
<sequence>MSLTNDITGTPAEPRSVGFGPLTATVDYTKLRALPANKYPDYFNRVHQLFTGLEIDLWSQIAQYQGEDQLWLAHALYLYGANRDALPDDFDHTAAVSRLVGRATLRTAMPGAENDAFEREVLRTSGWVRGAVVRKLAPPDTAVTAKLNLIYNPPGSDQDGKGETKVGPLQENVLKELPDLLAQVVDEQLRHWAPPTGTKSEPESLDHLRRIADFLQTFVAVGLRPYADSWEEGPYFDGFRYSERLQSTAELPAGPAQRLNWMMNRAQAVGWDKQRGALLVKANYDATRAEDRETLRALLQERLSTDLTLSRRVGAMVKLTAAHSGGEGNISVQPIFPSPAWGTKSDWRWRVIRTLVHELMHRLAHPRFRETAEGIRHSQIIGEGFVDLLTVDVYTQLWDAVSKSGRGAQVLLKGLDVTKQPDPSFLKVGYGEAGASAVAIRDLVGDDNVRAAFFLGATHLIGLPPRQ</sequence>
<evidence type="ECO:0000313" key="2">
    <source>
        <dbReference type="Proteomes" id="UP000653480"/>
    </source>
</evidence>
<dbReference type="Proteomes" id="UP000653480">
    <property type="component" value="Unassembled WGS sequence"/>
</dbReference>
<name>A0A8H9H9W5_9ACTN</name>
<organism evidence="1 2">
    <name type="scientific">Microbispora bryophytorum</name>
    <dbReference type="NCBI Taxonomy" id="1460882"/>
    <lineage>
        <taxon>Bacteria</taxon>
        <taxon>Bacillati</taxon>
        <taxon>Actinomycetota</taxon>
        <taxon>Actinomycetes</taxon>
        <taxon>Streptosporangiales</taxon>
        <taxon>Streptosporangiaceae</taxon>
        <taxon>Microbispora</taxon>
    </lineage>
</organism>
<dbReference type="RefSeq" id="WP_142575688.1">
    <property type="nucleotide sequence ID" value="NZ_BMMN01000023.1"/>
</dbReference>
<protein>
    <submittedName>
        <fullName evidence="1">Uncharacterized protein</fullName>
    </submittedName>
</protein>
<comment type="caution">
    <text evidence="1">The sequence shown here is derived from an EMBL/GenBank/DDBJ whole genome shotgun (WGS) entry which is preliminary data.</text>
</comment>
<keyword evidence="2" id="KW-1185">Reference proteome</keyword>
<gene>
    <name evidence="1" type="ORF">GCM10011574_69230</name>
</gene>
<reference evidence="1" key="1">
    <citation type="journal article" date="2014" name="Int. J. Syst. Evol. Microbiol.">
        <title>Complete genome sequence of Corynebacterium casei LMG S-19264T (=DSM 44701T), isolated from a smear-ripened cheese.</title>
        <authorList>
            <consortium name="US DOE Joint Genome Institute (JGI-PGF)"/>
            <person name="Walter F."/>
            <person name="Albersmeier A."/>
            <person name="Kalinowski J."/>
            <person name="Ruckert C."/>
        </authorList>
    </citation>
    <scope>NUCLEOTIDE SEQUENCE</scope>
    <source>
        <strain evidence="1">CGMCC 4.7138</strain>
    </source>
</reference>
<proteinExistence type="predicted"/>
<accession>A0A8H9H9W5</accession>
<dbReference type="EMBL" id="BMMN01000023">
    <property type="protein sequence ID" value="GGO31466.1"/>
    <property type="molecule type" value="Genomic_DNA"/>
</dbReference>
<reference evidence="1" key="2">
    <citation type="submission" date="2020-09" db="EMBL/GenBank/DDBJ databases">
        <authorList>
            <person name="Sun Q."/>
            <person name="Zhou Y."/>
        </authorList>
    </citation>
    <scope>NUCLEOTIDE SEQUENCE</scope>
    <source>
        <strain evidence="1">CGMCC 4.7138</strain>
    </source>
</reference>
<dbReference type="OrthoDB" id="3534725at2"/>